<protein>
    <submittedName>
        <fullName evidence="1">2-keto-3-deoxy-L-rhamnonate aldolase RhmA</fullName>
    </submittedName>
</protein>
<accession>A0ACC6JX96</accession>
<name>A0ACC6JX96_9PSED</name>
<dbReference type="Proteomes" id="UP001259587">
    <property type="component" value="Unassembled WGS sequence"/>
</dbReference>
<evidence type="ECO:0000313" key="1">
    <source>
        <dbReference type="EMBL" id="MDR6710732.1"/>
    </source>
</evidence>
<sequence length="67" mass="7075">MLGALRASFRLVRRPGKAAPTVERRAQVHSVGAVSELDYPAQGNRTVDPTVRRADNSVCALAASLSG</sequence>
<keyword evidence="2" id="KW-1185">Reference proteome</keyword>
<gene>
    <name evidence="1" type="ORF">J2W83_000321</name>
</gene>
<proteinExistence type="predicted"/>
<organism evidence="1 2">
    <name type="scientific">Pseudomonas hunanensis</name>
    <dbReference type="NCBI Taxonomy" id="1247546"/>
    <lineage>
        <taxon>Bacteria</taxon>
        <taxon>Pseudomonadati</taxon>
        <taxon>Pseudomonadota</taxon>
        <taxon>Gammaproteobacteria</taxon>
        <taxon>Pseudomonadales</taxon>
        <taxon>Pseudomonadaceae</taxon>
        <taxon>Pseudomonas</taxon>
    </lineage>
</organism>
<comment type="caution">
    <text evidence="1">The sequence shown here is derived from an EMBL/GenBank/DDBJ whole genome shotgun (WGS) entry which is preliminary data.</text>
</comment>
<reference evidence="1" key="1">
    <citation type="submission" date="2023-07" db="EMBL/GenBank/DDBJ databases">
        <title>Sorghum-associated microbial communities from plants grown in Nebraska, USA.</title>
        <authorList>
            <person name="Schachtman D."/>
        </authorList>
    </citation>
    <scope>NUCLEOTIDE SEQUENCE</scope>
    <source>
        <strain evidence="1">BE56</strain>
    </source>
</reference>
<evidence type="ECO:0000313" key="2">
    <source>
        <dbReference type="Proteomes" id="UP001259587"/>
    </source>
</evidence>
<dbReference type="EMBL" id="JAVDTH010000001">
    <property type="protein sequence ID" value="MDR6710732.1"/>
    <property type="molecule type" value="Genomic_DNA"/>
</dbReference>